<sequence length="177" mass="18969">MVPGPRGSADVLPYPLSLGARMTTEPQQPVDDTTAEPAPDPRPAPTARTWSRPSAGMLAALLIAFLLGGLVCGGLGLAAGLMAGHHRGHHDFGQHDFDRHERGPWGGKVDRDERVRPEQRLRDQELKRQLLERLRQRGLEGPPMPWPFPPNTLPDGGVPVPVPPAAPASPAAPTVTP</sequence>
<feature type="region of interest" description="Disordered" evidence="1">
    <location>
        <begin position="94"/>
        <end position="177"/>
    </location>
</feature>
<dbReference type="AlphaFoldDB" id="A0A8J3NQQ5"/>
<evidence type="ECO:0000256" key="1">
    <source>
        <dbReference type="SAM" id="MobiDB-lite"/>
    </source>
</evidence>
<keyword evidence="2" id="KW-0812">Transmembrane</keyword>
<dbReference type="Proteomes" id="UP000619293">
    <property type="component" value="Unassembled WGS sequence"/>
</dbReference>
<name>A0A8J3NQQ5_9ACTN</name>
<gene>
    <name evidence="3" type="ORF">Cch02nite_26140</name>
</gene>
<feature type="transmembrane region" description="Helical" evidence="2">
    <location>
        <begin position="58"/>
        <end position="81"/>
    </location>
</feature>
<dbReference type="EMBL" id="BONG01000013">
    <property type="protein sequence ID" value="GIF89170.1"/>
    <property type="molecule type" value="Genomic_DNA"/>
</dbReference>
<keyword evidence="2" id="KW-0472">Membrane</keyword>
<feature type="compositionally biased region" description="Basic and acidic residues" evidence="1">
    <location>
        <begin position="94"/>
        <end position="138"/>
    </location>
</feature>
<feature type="region of interest" description="Disordered" evidence="1">
    <location>
        <begin position="1"/>
        <end position="50"/>
    </location>
</feature>
<protein>
    <submittedName>
        <fullName evidence="3">Uncharacterized protein</fullName>
    </submittedName>
</protein>
<reference evidence="3 4" key="1">
    <citation type="submission" date="2021-01" db="EMBL/GenBank/DDBJ databases">
        <title>Whole genome shotgun sequence of Catellatospora chokoriensis NBRC 107358.</title>
        <authorList>
            <person name="Komaki H."/>
            <person name="Tamura T."/>
        </authorList>
    </citation>
    <scope>NUCLEOTIDE SEQUENCE [LARGE SCALE GENOMIC DNA]</scope>
    <source>
        <strain evidence="3 4">NBRC 107358</strain>
    </source>
</reference>
<keyword evidence="2" id="KW-1133">Transmembrane helix</keyword>
<evidence type="ECO:0000313" key="4">
    <source>
        <dbReference type="Proteomes" id="UP000619293"/>
    </source>
</evidence>
<feature type="compositionally biased region" description="Pro residues" evidence="1">
    <location>
        <begin position="142"/>
        <end position="152"/>
    </location>
</feature>
<feature type="compositionally biased region" description="Low complexity" evidence="1">
    <location>
        <begin position="168"/>
        <end position="177"/>
    </location>
</feature>
<evidence type="ECO:0000256" key="2">
    <source>
        <dbReference type="SAM" id="Phobius"/>
    </source>
</evidence>
<accession>A0A8J3NQQ5</accession>
<proteinExistence type="predicted"/>
<evidence type="ECO:0000313" key="3">
    <source>
        <dbReference type="EMBL" id="GIF89170.1"/>
    </source>
</evidence>
<keyword evidence="4" id="KW-1185">Reference proteome</keyword>
<organism evidence="3 4">
    <name type="scientific">Catellatospora chokoriensis</name>
    <dbReference type="NCBI Taxonomy" id="310353"/>
    <lineage>
        <taxon>Bacteria</taxon>
        <taxon>Bacillati</taxon>
        <taxon>Actinomycetota</taxon>
        <taxon>Actinomycetes</taxon>
        <taxon>Micromonosporales</taxon>
        <taxon>Micromonosporaceae</taxon>
        <taxon>Catellatospora</taxon>
    </lineage>
</organism>
<comment type="caution">
    <text evidence="3">The sequence shown here is derived from an EMBL/GenBank/DDBJ whole genome shotgun (WGS) entry which is preliminary data.</text>
</comment>